<evidence type="ECO:0008006" key="4">
    <source>
        <dbReference type="Google" id="ProtNLM"/>
    </source>
</evidence>
<dbReference type="RefSeq" id="WP_136410032.1">
    <property type="nucleotide sequence ID" value="NZ_CP039393.1"/>
</dbReference>
<feature type="transmembrane region" description="Helical" evidence="1">
    <location>
        <begin position="94"/>
        <end position="113"/>
    </location>
</feature>
<keyword evidence="1" id="KW-0472">Membrane</keyword>
<keyword evidence="1" id="KW-1133">Transmembrane helix</keyword>
<protein>
    <recommendedName>
        <fullName evidence="4">Yip1 domain-containing protein</fullName>
    </recommendedName>
</protein>
<keyword evidence="3" id="KW-1185">Reference proteome</keyword>
<evidence type="ECO:0000256" key="1">
    <source>
        <dbReference type="SAM" id="Phobius"/>
    </source>
</evidence>
<organism evidence="2 3">
    <name type="scientific">Muribaculum gordoncarteri</name>
    <dbReference type="NCBI Taxonomy" id="2530390"/>
    <lineage>
        <taxon>Bacteria</taxon>
        <taxon>Pseudomonadati</taxon>
        <taxon>Bacteroidota</taxon>
        <taxon>Bacteroidia</taxon>
        <taxon>Bacteroidales</taxon>
        <taxon>Muribaculaceae</taxon>
        <taxon>Muribaculum</taxon>
    </lineage>
</organism>
<sequence length="179" mass="20145">MLQLIISPARGWEDIAARGEEPRAIASSGFYPLIGITACTVFIQRFYVSSLSLVTMIQNAVVIFVQYFVTFFFAVFLFSFFLKRMVDGEPNEKKYTTFILYNLGLLAVINIIGNCLPPIDLSIVQFLPVVVVLVMWMGMRYLAVRATSSFAFTALSVVSILLPPYILGCLFHFIMQQLS</sequence>
<name>A0A4P7VIJ4_9BACT</name>
<reference evidence="2 3" key="1">
    <citation type="submission" date="2019-02" db="EMBL/GenBank/DDBJ databases">
        <title>Isolation and identification of novel species under the genus Muribaculum.</title>
        <authorList>
            <person name="Miyake S."/>
            <person name="Ding Y."/>
            <person name="Low A."/>
            <person name="Soh M."/>
            <person name="Seedorf H."/>
        </authorList>
    </citation>
    <scope>NUCLEOTIDE SEQUENCE [LARGE SCALE GENOMIC DNA]</scope>
    <source>
        <strain evidence="2 3">TLL-A4</strain>
    </source>
</reference>
<dbReference type="AlphaFoldDB" id="A0A4P7VIJ4"/>
<gene>
    <name evidence="2" type="ORF">E7746_04860</name>
</gene>
<feature type="transmembrane region" description="Helical" evidence="1">
    <location>
        <begin position="119"/>
        <end position="138"/>
    </location>
</feature>
<feature type="transmembrane region" description="Helical" evidence="1">
    <location>
        <begin position="150"/>
        <end position="174"/>
    </location>
</feature>
<feature type="transmembrane region" description="Helical" evidence="1">
    <location>
        <begin position="30"/>
        <end position="48"/>
    </location>
</feature>
<dbReference type="EMBL" id="CP039393">
    <property type="protein sequence ID" value="QCD35264.1"/>
    <property type="molecule type" value="Genomic_DNA"/>
</dbReference>
<dbReference type="OrthoDB" id="1120264at2"/>
<proteinExistence type="predicted"/>
<feature type="transmembrane region" description="Helical" evidence="1">
    <location>
        <begin position="60"/>
        <end position="82"/>
    </location>
</feature>
<evidence type="ECO:0000313" key="2">
    <source>
        <dbReference type="EMBL" id="QCD35264.1"/>
    </source>
</evidence>
<accession>A0A4P7VIJ4</accession>
<dbReference type="KEGG" id="mgod:E7746_04860"/>
<dbReference type="Proteomes" id="UP000297031">
    <property type="component" value="Chromosome"/>
</dbReference>
<keyword evidence="1" id="KW-0812">Transmembrane</keyword>
<evidence type="ECO:0000313" key="3">
    <source>
        <dbReference type="Proteomes" id="UP000297031"/>
    </source>
</evidence>